<dbReference type="AlphaFoldDB" id="E6Q611"/>
<dbReference type="InterPro" id="IPR001387">
    <property type="entry name" value="Cro/C1-type_HTH"/>
</dbReference>
<gene>
    <name evidence="3" type="ORF">CARN4_2480</name>
</gene>
<sequence length="116" mass="12752">MQKHYFSRLATPRELAAEIGLRARRLRLQKDLRQADLAKRARVSIATVGRFEATGEASFAAVLRIATALGVDQALLNVFSPPPRSIDELGERGGHTRRRALRGGAPADHLSARVKE</sequence>
<evidence type="ECO:0000259" key="2">
    <source>
        <dbReference type="PROSITE" id="PS50943"/>
    </source>
</evidence>
<feature type="region of interest" description="Disordered" evidence="1">
    <location>
        <begin position="85"/>
        <end position="116"/>
    </location>
</feature>
<dbReference type="EMBL" id="CABO01000039">
    <property type="protein sequence ID" value="CBI02632.1"/>
    <property type="molecule type" value="Genomic_DNA"/>
</dbReference>
<dbReference type="Gene3D" id="1.10.260.40">
    <property type="entry name" value="lambda repressor-like DNA-binding domains"/>
    <property type="match status" value="1"/>
</dbReference>
<evidence type="ECO:0000256" key="1">
    <source>
        <dbReference type="SAM" id="MobiDB-lite"/>
    </source>
</evidence>
<proteinExistence type="predicted"/>
<dbReference type="SMART" id="SM00530">
    <property type="entry name" value="HTH_XRE"/>
    <property type="match status" value="1"/>
</dbReference>
<organism evidence="3">
    <name type="scientific">mine drainage metagenome</name>
    <dbReference type="NCBI Taxonomy" id="410659"/>
    <lineage>
        <taxon>unclassified sequences</taxon>
        <taxon>metagenomes</taxon>
        <taxon>ecological metagenomes</taxon>
    </lineage>
</organism>
<name>E6Q611_9ZZZZ</name>
<evidence type="ECO:0000313" key="3">
    <source>
        <dbReference type="EMBL" id="CBI02632.1"/>
    </source>
</evidence>
<feature type="domain" description="HTH cro/C1-type" evidence="2">
    <location>
        <begin position="24"/>
        <end position="76"/>
    </location>
</feature>
<dbReference type="Pfam" id="PF13560">
    <property type="entry name" value="HTH_31"/>
    <property type="match status" value="1"/>
</dbReference>
<protein>
    <submittedName>
        <fullName evidence="3">Putative Helix-turn-helix domain protein</fullName>
    </submittedName>
</protein>
<dbReference type="InterPro" id="IPR010982">
    <property type="entry name" value="Lambda_DNA-bd_dom_sf"/>
</dbReference>
<dbReference type="GO" id="GO:0003677">
    <property type="term" value="F:DNA binding"/>
    <property type="evidence" value="ECO:0007669"/>
    <property type="project" value="InterPro"/>
</dbReference>
<feature type="compositionally biased region" description="Basic and acidic residues" evidence="1">
    <location>
        <begin position="85"/>
        <end position="94"/>
    </location>
</feature>
<dbReference type="CDD" id="cd00093">
    <property type="entry name" value="HTH_XRE"/>
    <property type="match status" value="1"/>
</dbReference>
<dbReference type="PROSITE" id="PS50943">
    <property type="entry name" value="HTH_CROC1"/>
    <property type="match status" value="1"/>
</dbReference>
<reference evidence="3" key="1">
    <citation type="submission" date="2009-10" db="EMBL/GenBank/DDBJ databases">
        <title>Diversity of trophic interactions inside an arsenic-rich microbial ecosystem.</title>
        <authorList>
            <person name="Bertin P.N."/>
            <person name="Heinrich-Salmeron A."/>
            <person name="Pelletier E."/>
            <person name="Goulhen-Chollet F."/>
            <person name="Arsene-Ploetze F."/>
            <person name="Gallien S."/>
            <person name="Calteau A."/>
            <person name="Vallenet D."/>
            <person name="Casiot C."/>
            <person name="Chane-Woon-Ming B."/>
            <person name="Giloteaux L."/>
            <person name="Barakat M."/>
            <person name="Bonnefoy V."/>
            <person name="Bruneel O."/>
            <person name="Chandler M."/>
            <person name="Cleiss J."/>
            <person name="Duran R."/>
            <person name="Elbaz-Poulichet F."/>
            <person name="Fonknechten N."/>
            <person name="Lauga B."/>
            <person name="Mornico D."/>
            <person name="Ortet P."/>
            <person name="Schaeffer C."/>
            <person name="Siguier P."/>
            <person name="Alexander Thil Smith A."/>
            <person name="Van Dorsselaer A."/>
            <person name="Weissenbach J."/>
            <person name="Medigue C."/>
            <person name="Le Paslier D."/>
        </authorList>
    </citation>
    <scope>NUCLEOTIDE SEQUENCE</scope>
</reference>
<dbReference type="SUPFAM" id="SSF47413">
    <property type="entry name" value="lambda repressor-like DNA-binding domains"/>
    <property type="match status" value="1"/>
</dbReference>
<comment type="caution">
    <text evidence="3">The sequence shown here is derived from an EMBL/GenBank/DDBJ whole genome shotgun (WGS) entry which is preliminary data.</text>
</comment>
<accession>E6Q611</accession>